<dbReference type="GO" id="GO:0006508">
    <property type="term" value="P:proteolysis"/>
    <property type="evidence" value="ECO:0007669"/>
    <property type="project" value="UniProtKB-KW"/>
</dbReference>
<organism evidence="9 10">
    <name type="scientific">Nitrolancea hollandica Lb</name>
    <dbReference type="NCBI Taxonomy" id="1129897"/>
    <lineage>
        <taxon>Bacteria</taxon>
        <taxon>Pseudomonadati</taxon>
        <taxon>Thermomicrobiota</taxon>
        <taxon>Thermomicrobia</taxon>
        <taxon>Sphaerobacterales</taxon>
        <taxon>Sphaerobacterineae</taxon>
        <taxon>Sphaerobacteraceae</taxon>
        <taxon>Nitrolancea</taxon>
    </lineage>
</organism>
<dbReference type="NCBIfam" id="TIGR00500">
    <property type="entry name" value="met_pdase_I"/>
    <property type="match status" value="1"/>
</dbReference>
<comment type="similarity">
    <text evidence="6">Belongs to the peptidase M24A family. Methionine aminopeptidase type 1 subfamily.</text>
</comment>
<dbReference type="HAMAP" id="MF_01974">
    <property type="entry name" value="MetAP_1"/>
    <property type="match status" value="1"/>
</dbReference>
<dbReference type="RefSeq" id="WP_008480928.1">
    <property type="nucleotide sequence ID" value="NZ_CAGS01000516.1"/>
</dbReference>
<keyword evidence="10" id="KW-1185">Reference proteome</keyword>
<feature type="binding site" evidence="6">
    <location>
        <position position="233"/>
    </location>
    <ligand>
        <name>a divalent metal cation</name>
        <dbReference type="ChEBI" id="CHEBI:60240"/>
        <label>2</label>
        <note>catalytic</note>
    </ligand>
</feature>
<feature type="binding site" evidence="6">
    <location>
        <position position="95"/>
    </location>
    <ligand>
        <name>a divalent metal cation</name>
        <dbReference type="ChEBI" id="CHEBI:60240"/>
        <label>1</label>
    </ligand>
</feature>
<evidence type="ECO:0000313" key="10">
    <source>
        <dbReference type="Proteomes" id="UP000004221"/>
    </source>
</evidence>
<evidence type="ECO:0000259" key="8">
    <source>
        <dbReference type="Pfam" id="PF00557"/>
    </source>
</evidence>
<dbReference type="SUPFAM" id="SSF55920">
    <property type="entry name" value="Creatinase/aminopeptidase"/>
    <property type="match status" value="1"/>
</dbReference>
<dbReference type="GO" id="GO:0004239">
    <property type="term" value="F:initiator methionyl aminopeptidase activity"/>
    <property type="evidence" value="ECO:0007669"/>
    <property type="project" value="UniProtKB-UniRule"/>
</dbReference>
<keyword evidence="2 6" id="KW-0031">Aminopeptidase</keyword>
<dbReference type="Proteomes" id="UP000004221">
    <property type="component" value="Unassembled WGS sequence"/>
</dbReference>
<gene>
    <name evidence="9" type="primary">mapA</name>
    <name evidence="6" type="synonym">map</name>
    <name evidence="9" type="ORF">NITHO_5630003</name>
</gene>
<dbReference type="OrthoDB" id="9802055at2"/>
<comment type="function">
    <text evidence="1 6">Removes the N-terminal methionine from nascent proteins. The N-terminal methionine is often cleaved when the second residue in the primary sequence is small and uncharged (Met-Ala-, Cys, Gly, Pro, Ser, Thr, or Val). Requires deformylation of the N(alpha)-formylated initiator methionine before it can be hydrolyzed.</text>
</comment>
<proteinExistence type="inferred from homology"/>
<evidence type="ECO:0000256" key="2">
    <source>
        <dbReference type="ARBA" id="ARBA00022438"/>
    </source>
</evidence>
<dbReference type="CDD" id="cd01086">
    <property type="entry name" value="MetAP1"/>
    <property type="match status" value="1"/>
</dbReference>
<accession>I4EM49</accession>
<feature type="binding site" evidence="6">
    <location>
        <position position="202"/>
    </location>
    <ligand>
        <name>a divalent metal cation</name>
        <dbReference type="ChEBI" id="CHEBI:60240"/>
        <label>2</label>
        <note>catalytic</note>
    </ligand>
</feature>
<evidence type="ECO:0000256" key="1">
    <source>
        <dbReference type="ARBA" id="ARBA00002521"/>
    </source>
</evidence>
<dbReference type="InterPro" id="IPR036005">
    <property type="entry name" value="Creatinase/aminopeptidase-like"/>
</dbReference>
<evidence type="ECO:0000256" key="5">
    <source>
        <dbReference type="ARBA" id="ARBA00022801"/>
    </source>
</evidence>
<name>I4EM49_9BACT</name>
<dbReference type="Pfam" id="PF00557">
    <property type="entry name" value="Peptidase_M24"/>
    <property type="match status" value="1"/>
</dbReference>
<evidence type="ECO:0000256" key="4">
    <source>
        <dbReference type="ARBA" id="ARBA00022723"/>
    </source>
</evidence>
<dbReference type="Gene3D" id="3.90.230.10">
    <property type="entry name" value="Creatinase/methionine aminopeptidase superfamily"/>
    <property type="match status" value="1"/>
</dbReference>
<comment type="subunit">
    <text evidence="6">Monomer.</text>
</comment>
<feature type="binding site" evidence="6">
    <location>
        <position position="233"/>
    </location>
    <ligand>
        <name>a divalent metal cation</name>
        <dbReference type="ChEBI" id="CHEBI:60240"/>
        <label>1</label>
    </ligand>
</feature>
<reference evidence="9 10" key="1">
    <citation type="journal article" date="2012" name="ISME J.">
        <title>Nitrification expanded: discovery, physiology and genomics of a nitrite-oxidizing bacterium from the phylum Chloroflexi.</title>
        <authorList>
            <person name="Sorokin D.Y."/>
            <person name="Lucker S."/>
            <person name="Vejmelkova D."/>
            <person name="Kostrikina N.A."/>
            <person name="Kleerebezem R."/>
            <person name="Rijpstra W.I."/>
            <person name="Damste J.S."/>
            <person name="Le Paslier D."/>
            <person name="Muyzer G."/>
            <person name="Wagner M."/>
            <person name="van Loosdrecht M.C."/>
            <person name="Daims H."/>
        </authorList>
    </citation>
    <scope>NUCLEOTIDE SEQUENCE [LARGE SCALE GENOMIC DNA]</scope>
    <source>
        <strain evidence="10">none</strain>
    </source>
</reference>
<dbReference type="GO" id="GO:0070006">
    <property type="term" value="F:metalloaminopeptidase activity"/>
    <property type="evidence" value="ECO:0007669"/>
    <property type="project" value="UniProtKB-UniRule"/>
</dbReference>
<feature type="binding site" evidence="6">
    <location>
        <position position="169"/>
    </location>
    <ligand>
        <name>a divalent metal cation</name>
        <dbReference type="ChEBI" id="CHEBI:60240"/>
        <label>2</label>
        <note>catalytic</note>
    </ligand>
</feature>
<feature type="binding site" evidence="6">
    <location>
        <position position="78"/>
    </location>
    <ligand>
        <name>substrate</name>
    </ligand>
</feature>
<dbReference type="PANTHER" id="PTHR43330:SF27">
    <property type="entry name" value="METHIONINE AMINOPEPTIDASE"/>
    <property type="match status" value="1"/>
</dbReference>
<dbReference type="GO" id="GO:0005829">
    <property type="term" value="C:cytosol"/>
    <property type="evidence" value="ECO:0007669"/>
    <property type="project" value="TreeGrafter"/>
</dbReference>
<dbReference type="PROSITE" id="PS00680">
    <property type="entry name" value="MAP_1"/>
    <property type="match status" value="1"/>
</dbReference>
<dbReference type="PANTHER" id="PTHR43330">
    <property type="entry name" value="METHIONINE AMINOPEPTIDASE"/>
    <property type="match status" value="1"/>
</dbReference>
<dbReference type="AlphaFoldDB" id="I4EM49"/>
<protein>
    <recommendedName>
        <fullName evidence="6 7">Methionine aminopeptidase</fullName>
        <shortName evidence="6">MAP</shortName>
        <shortName evidence="6">MetAP</shortName>
        <ecNumber evidence="6 7">3.4.11.18</ecNumber>
    </recommendedName>
    <alternativeName>
        <fullName evidence="6">Peptidase M</fullName>
    </alternativeName>
</protein>
<dbReference type="InterPro" id="IPR000994">
    <property type="entry name" value="Pept_M24"/>
</dbReference>
<feature type="binding site" evidence="6">
    <location>
        <position position="176"/>
    </location>
    <ligand>
        <name>substrate</name>
    </ligand>
</feature>
<keyword evidence="4 6" id="KW-0479">Metal-binding</keyword>
<keyword evidence="5 6" id="KW-0378">Hydrolase</keyword>
<dbReference type="InterPro" id="IPR001714">
    <property type="entry name" value="Pept_M24_MAP"/>
</dbReference>
<feature type="binding site" evidence="6">
    <location>
        <position position="106"/>
    </location>
    <ligand>
        <name>a divalent metal cation</name>
        <dbReference type="ChEBI" id="CHEBI:60240"/>
        <label>1</label>
    </ligand>
</feature>
<dbReference type="PRINTS" id="PR00599">
    <property type="entry name" value="MAPEPTIDASE"/>
</dbReference>
<dbReference type="InterPro" id="IPR002467">
    <property type="entry name" value="Pept_M24A_MAP1"/>
</dbReference>
<feature type="binding site" evidence="6">
    <location>
        <position position="106"/>
    </location>
    <ligand>
        <name>a divalent metal cation</name>
        <dbReference type="ChEBI" id="CHEBI:60240"/>
        <label>2</label>
        <note>catalytic</note>
    </ligand>
</feature>
<comment type="caution">
    <text evidence="9">The sequence shown here is derived from an EMBL/GenBank/DDBJ whole genome shotgun (WGS) entry which is preliminary data.</text>
</comment>
<comment type="catalytic activity">
    <reaction evidence="6 7">
        <text>Release of N-terminal amino acids, preferentially methionine, from peptides and arylamides.</text>
        <dbReference type="EC" id="3.4.11.18"/>
    </reaction>
</comment>
<evidence type="ECO:0000256" key="7">
    <source>
        <dbReference type="RuleBase" id="RU003653"/>
    </source>
</evidence>
<dbReference type="EC" id="3.4.11.18" evidence="6 7"/>
<evidence type="ECO:0000313" key="9">
    <source>
        <dbReference type="EMBL" id="CCF85762.1"/>
    </source>
</evidence>
<evidence type="ECO:0000256" key="6">
    <source>
        <dbReference type="HAMAP-Rule" id="MF_01974"/>
    </source>
</evidence>
<comment type="cofactor">
    <cofactor evidence="6">
        <name>Co(2+)</name>
        <dbReference type="ChEBI" id="CHEBI:48828"/>
    </cofactor>
    <cofactor evidence="6">
        <name>Zn(2+)</name>
        <dbReference type="ChEBI" id="CHEBI:29105"/>
    </cofactor>
    <cofactor evidence="6">
        <name>Mn(2+)</name>
        <dbReference type="ChEBI" id="CHEBI:29035"/>
    </cofactor>
    <cofactor evidence="6">
        <name>Fe(2+)</name>
        <dbReference type="ChEBI" id="CHEBI:29033"/>
    </cofactor>
    <text evidence="6">Binds 2 divalent metal cations per subunit. Has a high-affinity and a low affinity metal-binding site. The true nature of the physiological cofactor is under debate. The enzyme is active with cobalt, zinc, manganese or divalent iron ions. Most likely, methionine aminopeptidases function as mononuclear Fe(2+)-metalloproteases under physiological conditions, and the catalytically relevant metal-binding site has been assigned to the histidine-containing high-affinity site.</text>
</comment>
<dbReference type="EMBL" id="CAGS01000516">
    <property type="protein sequence ID" value="CCF85762.1"/>
    <property type="molecule type" value="Genomic_DNA"/>
</dbReference>
<feature type="domain" description="Peptidase M24" evidence="8">
    <location>
        <begin position="12"/>
        <end position="239"/>
    </location>
</feature>
<sequence>MAISIKTAREIELMREAGAIVGEVLALMRQHVRPGITTAELDQIAREHIMARGGKPSFLGYHGFPASICASVNEEIVHGIPSSRVLQEGDIISVDVGVIRHGFHGDAALTLPVGTVSDEARRLIETTEGAFQAGIAKAIAGARLGDISAAIQEYAESRGYELVREYVGHGIGREMHEEPQVPNFGVANTGPRLRQGMALAIEPMLTIGPPATQVLHDGWTVVTARGGLAAHYEQTIAITPEGPVLLTAAPDRVV</sequence>
<evidence type="ECO:0000256" key="3">
    <source>
        <dbReference type="ARBA" id="ARBA00022670"/>
    </source>
</evidence>
<dbReference type="GO" id="GO:0046872">
    <property type="term" value="F:metal ion binding"/>
    <property type="evidence" value="ECO:0007669"/>
    <property type="project" value="UniProtKB-UniRule"/>
</dbReference>
<keyword evidence="3 6" id="KW-0645">Protease</keyword>